<dbReference type="Proteomes" id="UP000053268">
    <property type="component" value="Unassembled WGS sequence"/>
</dbReference>
<accession>A0A194QI98</accession>
<dbReference type="InterPro" id="IPR029058">
    <property type="entry name" value="AB_hydrolase_fold"/>
</dbReference>
<dbReference type="Gene3D" id="3.40.50.1820">
    <property type="entry name" value="alpha/beta hydrolase"/>
    <property type="match status" value="2"/>
</dbReference>
<comment type="catalytic activity">
    <reaction evidence="10">
        <text>1-octadecanoyl-2-(9Z-octadecenoyl)-sn-glycerol + H2O = 2-(9Z-octadecenoyl)-glycerol + octadecanoate + H(+)</text>
        <dbReference type="Rhea" id="RHEA:77103"/>
        <dbReference type="ChEBI" id="CHEBI:15377"/>
        <dbReference type="ChEBI" id="CHEBI:15378"/>
        <dbReference type="ChEBI" id="CHEBI:25629"/>
        <dbReference type="ChEBI" id="CHEBI:73990"/>
        <dbReference type="ChEBI" id="CHEBI:75468"/>
    </reaction>
</comment>
<feature type="domain" description="AB hydrolase-1" evidence="12">
    <location>
        <begin position="52"/>
        <end position="161"/>
    </location>
</feature>
<dbReference type="GO" id="GO:0052689">
    <property type="term" value="F:carboxylic ester hydrolase activity"/>
    <property type="evidence" value="ECO:0007669"/>
    <property type="project" value="TreeGrafter"/>
</dbReference>
<dbReference type="EMBL" id="KQ458756">
    <property type="protein sequence ID" value="KPJ05242.1"/>
    <property type="molecule type" value="Genomic_DNA"/>
</dbReference>
<comment type="catalytic activity">
    <reaction evidence="8">
        <text>1-octadecanoyl-2-(4Z,7Z,10Z,13Z,16Z,19Z-docosahexaenoyl)-sn-glycerol + H2O = 2-(4Z,7Z,10Z,13Z,16Z,19Z-docosahexaenoyl)-glycerol + octadecanoate + H(+)</text>
        <dbReference type="Rhea" id="RHEA:77107"/>
        <dbReference type="ChEBI" id="CHEBI:15377"/>
        <dbReference type="ChEBI" id="CHEBI:15378"/>
        <dbReference type="ChEBI" id="CHEBI:25629"/>
        <dbReference type="ChEBI" id="CHEBI:77129"/>
        <dbReference type="ChEBI" id="CHEBI:186738"/>
    </reaction>
</comment>
<protein>
    <recommendedName>
        <fullName evidence="7">sn-1-specific diacylglycerol lipase ABHD11</fullName>
        <ecNumber evidence="3">3.1.1.116</ecNumber>
    </recommendedName>
    <alternativeName>
        <fullName evidence="4">Alpha/beta hydrolase domain-containing protein 11</fullName>
    </alternativeName>
</protein>
<proteinExistence type="inferred from homology"/>
<evidence type="ECO:0000256" key="8">
    <source>
        <dbReference type="ARBA" id="ARBA00048283"/>
    </source>
</evidence>
<keyword evidence="14" id="KW-1185">Reference proteome</keyword>
<comment type="catalytic activity">
    <reaction evidence="9">
        <text>1,2-didecanoylglycerol + H2O = decanoylglycerol + decanoate + H(+)</text>
        <dbReference type="Rhea" id="RHEA:48596"/>
        <dbReference type="ChEBI" id="CHEBI:11152"/>
        <dbReference type="ChEBI" id="CHEBI:15377"/>
        <dbReference type="ChEBI" id="CHEBI:15378"/>
        <dbReference type="ChEBI" id="CHEBI:27689"/>
        <dbReference type="ChEBI" id="CHEBI:90605"/>
    </reaction>
</comment>
<dbReference type="PANTHER" id="PTHR46118">
    <property type="entry name" value="PROTEIN ABHD11"/>
    <property type="match status" value="1"/>
</dbReference>
<dbReference type="STRING" id="66420.A0A194QI98"/>
<dbReference type="AlphaFoldDB" id="A0A194QI98"/>
<evidence type="ECO:0000256" key="6">
    <source>
        <dbReference type="ARBA" id="ARBA00043742"/>
    </source>
</evidence>
<evidence type="ECO:0000256" key="10">
    <source>
        <dbReference type="ARBA" id="ARBA00048513"/>
    </source>
</evidence>
<evidence type="ECO:0000256" key="7">
    <source>
        <dbReference type="ARBA" id="ARBA00044064"/>
    </source>
</evidence>
<evidence type="ECO:0000256" key="9">
    <source>
        <dbReference type="ARBA" id="ARBA00048504"/>
    </source>
</evidence>
<dbReference type="InterPro" id="IPR000073">
    <property type="entry name" value="AB_hydrolase_1"/>
</dbReference>
<dbReference type="Pfam" id="PF00561">
    <property type="entry name" value="Abhydrolase_1"/>
    <property type="match status" value="2"/>
</dbReference>
<gene>
    <name evidence="13" type="ORF">RR46_01997</name>
</gene>
<evidence type="ECO:0000313" key="13">
    <source>
        <dbReference type="EMBL" id="KPJ05242.1"/>
    </source>
</evidence>
<dbReference type="SUPFAM" id="SSF53474">
    <property type="entry name" value="alpha/beta-Hydrolases"/>
    <property type="match status" value="2"/>
</dbReference>
<sequence>MLRIVRSCKIYQNVNWLDENIYKCSYKCVRYAVNLSYKVLQQIIGTPSDIAPPLCILHDLLSNKKQWNSIGKTINNLTKRPVVIVDLRNHGMSPHTSSHKYEEMAIDVQNLLKKLSVDKAFFLGHGIGGKTAMCIALLAPKVVAGVMIIDVSPASSPKQFDELYSDIFTIMKKITFKNETKLEATQARIRKELKESLHDDIVMDLIISNVVLKSDLTIGWTCNLDVLIRNFNNMTSFPKRLKGNTYHGPTLFIGGQLSEYLPSVVNLAYRVHGKQDLDNPIIILHGLLGSKRNWESMSKKIVHVTNKTVIAVDARNHGDSPHHHSHTYPELASDVKHLMDSLSIKKADIIGHSMGGRTGMVLALTEPASVSRLVVVDISPISTAGVLNDFIPNVLKTMKSISFDGINDVNKAKAYAKKLLQSKSINADTIGFILMNIGVTPYKTVGWSCNVEVLSKYFIDIANFPNMSGKKYTGLTLFLGGGESPYIPQEDINGIKTLFPKAELKYIEDAGHNVHADSPTEFLQIVTRFLLLN</sequence>
<dbReference type="PRINTS" id="PR00111">
    <property type="entry name" value="ABHYDROLASE"/>
</dbReference>
<organism evidence="13 14">
    <name type="scientific">Papilio xuthus</name>
    <name type="common">Asian swallowtail butterfly</name>
    <dbReference type="NCBI Taxonomy" id="66420"/>
    <lineage>
        <taxon>Eukaryota</taxon>
        <taxon>Metazoa</taxon>
        <taxon>Ecdysozoa</taxon>
        <taxon>Arthropoda</taxon>
        <taxon>Hexapoda</taxon>
        <taxon>Insecta</taxon>
        <taxon>Pterygota</taxon>
        <taxon>Neoptera</taxon>
        <taxon>Endopterygota</taxon>
        <taxon>Lepidoptera</taxon>
        <taxon>Glossata</taxon>
        <taxon>Ditrysia</taxon>
        <taxon>Papilionoidea</taxon>
        <taxon>Papilionidae</taxon>
        <taxon>Papilioninae</taxon>
        <taxon>Papilio</taxon>
    </lineage>
</organism>
<name>A0A194QI98_PAPXU</name>
<evidence type="ECO:0000256" key="4">
    <source>
        <dbReference type="ARBA" id="ARBA00042703"/>
    </source>
</evidence>
<feature type="domain" description="AB hydrolase-1" evidence="12">
    <location>
        <begin position="279"/>
        <end position="518"/>
    </location>
</feature>
<comment type="similarity">
    <text evidence="1">Belongs to the AB hydrolase superfamily.</text>
</comment>
<evidence type="ECO:0000256" key="5">
    <source>
        <dbReference type="ARBA" id="ARBA00043667"/>
    </source>
</evidence>
<dbReference type="EC" id="3.1.1.116" evidence="3"/>
<comment type="catalytic activity">
    <reaction evidence="6">
        <text>a 1,3-diacyl-sn-glycerol + H2O = a 1-acyl-sn-glycerol + a fatty acid + H(+)</text>
        <dbReference type="Rhea" id="RHEA:38503"/>
        <dbReference type="ChEBI" id="CHEBI:15377"/>
        <dbReference type="ChEBI" id="CHEBI:15378"/>
        <dbReference type="ChEBI" id="CHEBI:28868"/>
        <dbReference type="ChEBI" id="CHEBI:64683"/>
        <dbReference type="ChEBI" id="CHEBI:77272"/>
    </reaction>
</comment>
<dbReference type="GO" id="GO:0005739">
    <property type="term" value="C:mitochondrion"/>
    <property type="evidence" value="ECO:0007669"/>
    <property type="project" value="TreeGrafter"/>
</dbReference>
<evidence type="ECO:0000313" key="14">
    <source>
        <dbReference type="Proteomes" id="UP000053268"/>
    </source>
</evidence>
<evidence type="ECO:0000256" key="3">
    <source>
        <dbReference type="ARBA" id="ARBA00026104"/>
    </source>
</evidence>
<comment type="catalytic activity">
    <reaction evidence="11">
        <text>1-octadecanoyl-2-(5Z,8Z,11Z,14Z-eicosatetraenoyl)-sn-glycerol + H2O = 2-(5Z,8Z,11Z,14Z-eicosatetraenoyl)-glycerol + octadecanoate + H(+)</text>
        <dbReference type="Rhea" id="RHEA:38507"/>
        <dbReference type="ChEBI" id="CHEBI:15377"/>
        <dbReference type="ChEBI" id="CHEBI:15378"/>
        <dbReference type="ChEBI" id="CHEBI:25629"/>
        <dbReference type="ChEBI" id="CHEBI:52392"/>
        <dbReference type="ChEBI" id="CHEBI:75728"/>
    </reaction>
</comment>
<reference evidence="13 14" key="1">
    <citation type="journal article" date="2015" name="Nat. Commun.">
        <title>Outbred genome sequencing and CRISPR/Cas9 gene editing in butterflies.</title>
        <authorList>
            <person name="Li X."/>
            <person name="Fan D."/>
            <person name="Zhang W."/>
            <person name="Liu G."/>
            <person name="Zhang L."/>
            <person name="Zhao L."/>
            <person name="Fang X."/>
            <person name="Chen L."/>
            <person name="Dong Y."/>
            <person name="Chen Y."/>
            <person name="Ding Y."/>
            <person name="Zhao R."/>
            <person name="Feng M."/>
            <person name="Zhu Y."/>
            <person name="Feng Y."/>
            <person name="Jiang X."/>
            <person name="Zhu D."/>
            <person name="Xiang H."/>
            <person name="Feng X."/>
            <person name="Li S."/>
            <person name="Wang J."/>
            <person name="Zhang G."/>
            <person name="Kronforst M.R."/>
            <person name="Wang W."/>
        </authorList>
    </citation>
    <scope>NUCLEOTIDE SEQUENCE [LARGE SCALE GENOMIC DNA]</scope>
    <source>
        <strain evidence="13">Ya'a_city_454_Px</strain>
        <tissue evidence="13">Whole body</tissue>
    </source>
</reference>
<evidence type="ECO:0000256" key="1">
    <source>
        <dbReference type="ARBA" id="ARBA00008645"/>
    </source>
</evidence>
<comment type="catalytic activity">
    <reaction evidence="5">
        <text>a 1,2-diacyl-sn-glycerol + H2O = a 2-acylglycerol + a fatty acid + H(+)</text>
        <dbReference type="Rhea" id="RHEA:33275"/>
        <dbReference type="ChEBI" id="CHEBI:15377"/>
        <dbReference type="ChEBI" id="CHEBI:15378"/>
        <dbReference type="ChEBI" id="CHEBI:17389"/>
        <dbReference type="ChEBI" id="CHEBI:17815"/>
        <dbReference type="ChEBI" id="CHEBI:28868"/>
        <dbReference type="EC" id="3.1.1.116"/>
    </reaction>
</comment>
<evidence type="ECO:0000256" key="11">
    <source>
        <dbReference type="ARBA" id="ARBA00048919"/>
    </source>
</evidence>
<dbReference type="PANTHER" id="PTHR46118:SF4">
    <property type="entry name" value="PROTEIN ABHD11"/>
    <property type="match status" value="1"/>
</dbReference>
<evidence type="ECO:0000256" key="2">
    <source>
        <dbReference type="ARBA" id="ARBA00022801"/>
    </source>
</evidence>
<keyword evidence="2 13" id="KW-0378">Hydrolase</keyword>
<evidence type="ECO:0000259" key="12">
    <source>
        <dbReference type="Pfam" id="PF00561"/>
    </source>
</evidence>